<feature type="region of interest" description="Disordered" evidence="1">
    <location>
        <begin position="1"/>
        <end position="74"/>
    </location>
</feature>
<feature type="compositionally biased region" description="Polar residues" evidence="1">
    <location>
        <begin position="46"/>
        <end position="57"/>
    </location>
</feature>
<accession>A0A183GN03</accession>
<gene>
    <name evidence="2" type="ORF">HPBE_LOCUS24071</name>
</gene>
<proteinExistence type="predicted"/>
<name>A0A183GN03_HELPZ</name>
<protein>
    <submittedName>
        <fullName evidence="2 4">Uncharacterized protein</fullName>
    </submittedName>
</protein>
<accession>A0A3P8H7J9</accession>
<dbReference type="EMBL" id="UZAH01035804">
    <property type="protein sequence ID" value="VDP42689.1"/>
    <property type="molecule type" value="Genomic_DNA"/>
</dbReference>
<dbReference type="Proteomes" id="UP000050761">
    <property type="component" value="Unassembled WGS sequence"/>
</dbReference>
<evidence type="ECO:0000313" key="2">
    <source>
        <dbReference type="EMBL" id="VDP42689.1"/>
    </source>
</evidence>
<evidence type="ECO:0000256" key="1">
    <source>
        <dbReference type="SAM" id="MobiDB-lite"/>
    </source>
</evidence>
<dbReference type="AlphaFoldDB" id="A0A183GN03"/>
<reference evidence="4" key="2">
    <citation type="submission" date="2019-09" db="UniProtKB">
        <authorList>
            <consortium name="WormBaseParasite"/>
        </authorList>
    </citation>
    <scope>IDENTIFICATION</scope>
</reference>
<keyword evidence="3" id="KW-1185">Reference proteome</keyword>
<evidence type="ECO:0000313" key="3">
    <source>
        <dbReference type="Proteomes" id="UP000050761"/>
    </source>
</evidence>
<dbReference type="WBParaSite" id="HPBE_0002407301-mRNA-1">
    <property type="protein sequence ID" value="HPBE_0002407301-mRNA-1"/>
    <property type="gene ID" value="HPBE_0002407301"/>
</dbReference>
<reference evidence="2 3" key="1">
    <citation type="submission" date="2018-11" db="EMBL/GenBank/DDBJ databases">
        <authorList>
            <consortium name="Pathogen Informatics"/>
        </authorList>
    </citation>
    <scope>NUCLEOTIDE SEQUENCE [LARGE SCALE GENOMIC DNA]</scope>
</reference>
<evidence type="ECO:0000313" key="4">
    <source>
        <dbReference type="WBParaSite" id="HPBE_0002407301-mRNA-1"/>
    </source>
</evidence>
<organism evidence="3 4">
    <name type="scientific">Heligmosomoides polygyrus</name>
    <name type="common">Parasitic roundworm</name>
    <dbReference type="NCBI Taxonomy" id="6339"/>
    <lineage>
        <taxon>Eukaryota</taxon>
        <taxon>Metazoa</taxon>
        <taxon>Ecdysozoa</taxon>
        <taxon>Nematoda</taxon>
        <taxon>Chromadorea</taxon>
        <taxon>Rhabditida</taxon>
        <taxon>Rhabditina</taxon>
        <taxon>Rhabditomorpha</taxon>
        <taxon>Strongyloidea</taxon>
        <taxon>Heligmosomidae</taxon>
        <taxon>Heligmosomoides</taxon>
    </lineage>
</organism>
<sequence>MDGVADLRAPHTFAAQPAAGKSGAEPSSCGAPPHGDGAVLRRCRSTALSQRHPTGTYSLRRKARSSEGRAPEPRNQLAVPSFVLSLARSSVLTRTYGFSMITVTFVQGKNRAPNKNGVEKGEERLVKMKYETDIPIWLPSLVHVMLL</sequence>